<keyword evidence="13" id="KW-1185">Reference proteome</keyword>
<sequence length="268" mass="29889">MAGTKDATSKNLTMIKQDIRKTQKIMAIYKVGVFQTVITYFAKPLFVINEEYRLPMASYFPWNIETSTNFLFTYVLQVVLITSAALLNTSIDVCFAIFCTIVSTELRVLKNNLMNMDYSPLNRNVKIELRGKNVDSSSSGKLSVSSPVAENHDSENNLDLDSANEILLLDDQQVNVAVVGEDGKPNDTIVAKVIDIEVSNNDLMEKTKKLDEKLNFILVRWNNLEIAGSTATKNAVADFSKLPTLPLSSKKYHQLTIGVSVCVFDLPH</sequence>
<evidence type="ECO:0000313" key="13">
    <source>
        <dbReference type="Proteomes" id="UP001152799"/>
    </source>
</evidence>
<organism evidence="12 13">
    <name type="scientific">Ceutorhynchus assimilis</name>
    <name type="common">cabbage seed weevil</name>
    <dbReference type="NCBI Taxonomy" id="467358"/>
    <lineage>
        <taxon>Eukaryota</taxon>
        <taxon>Metazoa</taxon>
        <taxon>Ecdysozoa</taxon>
        <taxon>Arthropoda</taxon>
        <taxon>Hexapoda</taxon>
        <taxon>Insecta</taxon>
        <taxon>Pterygota</taxon>
        <taxon>Neoptera</taxon>
        <taxon>Endopterygota</taxon>
        <taxon>Coleoptera</taxon>
        <taxon>Polyphaga</taxon>
        <taxon>Cucujiformia</taxon>
        <taxon>Curculionidae</taxon>
        <taxon>Ceutorhynchinae</taxon>
        <taxon>Ceutorhynchus</taxon>
    </lineage>
</organism>
<keyword evidence="9" id="KW-0807">Transducer</keyword>
<evidence type="ECO:0000256" key="11">
    <source>
        <dbReference type="SAM" id="Phobius"/>
    </source>
</evidence>
<gene>
    <name evidence="12" type="ORF">CEUTPL_LOCUS12522</name>
</gene>
<dbReference type="AlphaFoldDB" id="A0A9N9QIN5"/>
<dbReference type="GO" id="GO:0007165">
    <property type="term" value="P:signal transduction"/>
    <property type="evidence" value="ECO:0007669"/>
    <property type="project" value="UniProtKB-KW"/>
</dbReference>
<comment type="subcellular location">
    <subcellularLocation>
        <location evidence="1">Cell membrane</location>
        <topology evidence="1">Multi-pass membrane protein</topology>
    </subcellularLocation>
</comment>
<evidence type="ECO:0000256" key="5">
    <source>
        <dbReference type="ARBA" id="ARBA00022725"/>
    </source>
</evidence>
<protein>
    <submittedName>
        <fullName evidence="12">Uncharacterized protein</fullName>
    </submittedName>
</protein>
<reference evidence="12" key="1">
    <citation type="submission" date="2022-01" db="EMBL/GenBank/DDBJ databases">
        <authorList>
            <person name="King R."/>
        </authorList>
    </citation>
    <scope>NUCLEOTIDE SEQUENCE</scope>
</reference>
<evidence type="ECO:0000256" key="8">
    <source>
        <dbReference type="ARBA" id="ARBA00023170"/>
    </source>
</evidence>
<dbReference type="PANTHER" id="PTHR21137">
    <property type="entry name" value="ODORANT RECEPTOR"/>
    <property type="match status" value="1"/>
</dbReference>
<keyword evidence="4 11" id="KW-0812">Transmembrane</keyword>
<proteinExistence type="predicted"/>
<dbReference type="GO" id="GO:0005549">
    <property type="term" value="F:odorant binding"/>
    <property type="evidence" value="ECO:0007669"/>
    <property type="project" value="InterPro"/>
</dbReference>
<evidence type="ECO:0000313" key="12">
    <source>
        <dbReference type="EMBL" id="CAG9772100.1"/>
    </source>
</evidence>
<evidence type="ECO:0000256" key="4">
    <source>
        <dbReference type="ARBA" id="ARBA00022692"/>
    </source>
</evidence>
<keyword evidence="8" id="KW-0675">Receptor</keyword>
<accession>A0A9N9QIN5</accession>
<dbReference type="GO" id="GO:0005886">
    <property type="term" value="C:plasma membrane"/>
    <property type="evidence" value="ECO:0007669"/>
    <property type="project" value="UniProtKB-SubCell"/>
</dbReference>
<keyword evidence="7 11" id="KW-0472">Membrane</keyword>
<dbReference type="Pfam" id="PF02949">
    <property type="entry name" value="7tm_6"/>
    <property type="match status" value="1"/>
</dbReference>
<keyword evidence="5" id="KW-0552">Olfaction</keyword>
<evidence type="ECO:0000256" key="7">
    <source>
        <dbReference type="ARBA" id="ARBA00023136"/>
    </source>
</evidence>
<name>A0A9N9QIN5_9CUCU</name>
<dbReference type="GO" id="GO:0004984">
    <property type="term" value="F:olfactory receptor activity"/>
    <property type="evidence" value="ECO:0007669"/>
    <property type="project" value="InterPro"/>
</dbReference>
<keyword evidence="6 11" id="KW-1133">Transmembrane helix</keyword>
<keyword evidence="2" id="KW-1003">Cell membrane</keyword>
<evidence type="ECO:0000256" key="3">
    <source>
        <dbReference type="ARBA" id="ARBA00022606"/>
    </source>
</evidence>
<evidence type="ECO:0000256" key="9">
    <source>
        <dbReference type="ARBA" id="ARBA00023224"/>
    </source>
</evidence>
<dbReference type="Proteomes" id="UP001152799">
    <property type="component" value="Chromosome 8"/>
</dbReference>
<feature type="transmembrane region" description="Helical" evidence="11">
    <location>
        <begin position="27"/>
        <end position="48"/>
    </location>
</feature>
<keyword evidence="3" id="KW-0716">Sensory transduction</keyword>
<evidence type="ECO:0000256" key="6">
    <source>
        <dbReference type="ARBA" id="ARBA00022989"/>
    </source>
</evidence>
<dbReference type="InterPro" id="IPR004117">
    <property type="entry name" value="7tm6_olfct_rcpt"/>
</dbReference>
<evidence type="ECO:0000256" key="2">
    <source>
        <dbReference type="ARBA" id="ARBA00022475"/>
    </source>
</evidence>
<feature type="compositionally biased region" description="Low complexity" evidence="10">
    <location>
        <begin position="136"/>
        <end position="146"/>
    </location>
</feature>
<evidence type="ECO:0000256" key="1">
    <source>
        <dbReference type="ARBA" id="ARBA00004651"/>
    </source>
</evidence>
<evidence type="ECO:0000256" key="10">
    <source>
        <dbReference type="SAM" id="MobiDB-lite"/>
    </source>
</evidence>
<feature type="transmembrane region" description="Helical" evidence="11">
    <location>
        <begin position="68"/>
        <end position="87"/>
    </location>
</feature>
<feature type="region of interest" description="Disordered" evidence="10">
    <location>
        <begin position="133"/>
        <end position="155"/>
    </location>
</feature>
<dbReference type="EMBL" id="OU892284">
    <property type="protein sequence ID" value="CAG9772100.1"/>
    <property type="molecule type" value="Genomic_DNA"/>
</dbReference>
<dbReference type="PANTHER" id="PTHR21137:SF35">
    <property type="entry name" value="ODORANT RECEPTOR 19A-RELATED"/>
    <property type="match status" value="1"/>
</dbReference>